<keyword evidence="2" id="KW-1185">Reference proteome</keyword>
<protein>
    <recommendedName>
        <fullName evidence="3">Replication restart DNA helicase PriA</fullName>
    </recommendedName>
</protein>
<dbReference type="InterPro" id="IPR017449">
    <property type="entry name" value="Pro-tRNA_synth_II"/>
</dbReference>
<organism evidence="1 2">
    <name type="scientific">Tahibacter harae</name>
    <dbReference type="NCBI Taxonomy" id="2963937"/>
    <lineage>
        <taxon>Bacteria</taxon>
        <taxon>Pseudomonadati</taxon>
        <taxon>Pseudomonadota</taxon>
        <taxon>Gammaproteobacteria</taxon>
        <taxon>Lysobacterales</taxon>
        <taxon>Rhodanobacteraceae</taxon>
        <taxon>Tahibacter</taxon>
    </lineage>
</organism>
<reference evidence="1" key="1">
    <citation type="submission" date="2022-07" db="EMBL/GenBank/DDBJ databases">
        <title>Tahibacter sp., a new gammaproteobacterium isolated from the silt sample collected at pig farm.</title>
        <authorList>
            <person name="Chen H."/>
        </authorList>
    </citation>
    <scope>NUCLEOTIDE SEQUENCE</scope>
    <source>
        <strain evidence="1">P2K</strain>
    </source>
</reference>
<sequence length="58" mass="6387">MFRSFGRCPECGQTWNGHATSEKQHYRNNAWVLCITCSREQGRCVVCGKPAQAPAGSA</sequence>
<evidence type="ECO:0000313" key="2">
    <source>
        <dbReference type="Proteomes" id="UP001165498"/>
    </source>
</evidence>
<dbReference type="RefSeq" id="WP_255916782.1">
    <property type="nucleotide sequence ID" value="NZ_JANFQO010000037.1"/>
</dbReference>
<dbReference type="EMBL" id="JANFQO010000037">
    <property type="protein sequence ID" value="MCQ4167597.1"/>
    <property type="molecule type" value="Genomic_DNA"/>
</dbReference>
<dbReference type="Gene3D" id="3.30.110.30">
    <property type="entry name" value="C-terminal domain of ProRS"/>
    <property type="match status" value="1"/>
</dbReference>
<name>A0ABT1QZ82_9GAMM</name>
<dbReference type="Proteomes" id="UP001165498">
    <property type="component" value="Unassembled WGS sequence"/>
</dbReference>
<gene>
    <name evidence="1" type="ORF">NM961_23050</name>
</gene>
<comment type="caution">
    <text evidence="1">The sequence shown here is derived from an EMBL/GenBank/DDBJ whole genome shotgun (WGS) entry which is preliminary data.</text>
</comment>
<evidence type="ECO:0000313" key="1">
    <source>
        <dbReference type="EMBL" id="MCQ4167597.1"/>
    </source>
</evidence>
<proteinExistence type="predicted"/>
<accession>A0ABT1QZ82</accession>
<evidence type="ECO:0008006" key="3">
    <source>
        <dbReference type="Google" id="ProtNLM"/>
    </source>
</evidence>